<feature type="domain" description="GH16" evidence="3">
    <location>
        <begin position="256"/>
        <end position="539"/>
    </location>
</feature>
<evidence type="ECO:0000256" key="2">
    <source>
        <dbReference type="ARBA" id="ARBA00006865"/>
    </source>
</evidence>
<comment type="subcellular location">
    <subcellularLocation>
        <location evidence="1">Cell envelope</location>
    </subcellularLocation>
</comment>
<dbReference type="InterPro" id="IPR050546">
    <property type="entry name" value="Glycosyl_Hydrlase_16"/>
</dbReference>
<dbReference type="Pfam" id="PF09479">
    <property type="entry name" value="Flg_new"/>
    <property type="match status" value="3"/>
</dbReference>
<evidence type="ECO:0000313" key="4">
    <source>
        <dbReference type="EMBL" id="CAB4541724.1"/>
    </source>
</evidence>
<proteinExistence type="inferred from homology"/>
<dbReference type="GO" id="GO:0030313">
    <property type="term" value="C:cell envelope"/>
    <property type="evidence" value="ECO:0007669"/>
    <property type="project" value="UniProtKB-SubCell"/>
</dbReference>
<dbReference type="InterPro" id="IPR013320">
    <property type="entry name" value="ConA-like_dom_sf"/>
</dbReference>
<dbReference type="EMBL" id="CAEZSH010000087">
    <property type="protein sequence ID" value="CAB4541724.1"/>
    <property type="molecule type" value="Genomic_DNA"/>
</dbReference>
<dbReference type="Pfam" id="PF00722">
    <property type="entry name" value="Glyco_hydro_16"/>
    <property type="match status" value="1"/>
</dbReference>
<dbReference type="GO" id="GO:0004553">
    <property type="term" value="F:hydrolase activity, hydrolyzing O-glycosyl compounds"/>
    <property type="evidence" value="ECO:0007669"/>
    <property type="project" value="InterPro"/>
</dbReference>
<dbReference type="SUPFAM" id="SSF49899">
    <property type="entry name" value="Concanavalin A-like lectins/glucanases"/>
    <property type="match status" value="1"/>
</dbReference>
<dbReference type="InterPro" id="IPR013378">
    <property type="entry name" value="InlB-like_B-rpt"/>
</dbReference>
<gene>
    <name evidence="4" type="ORF">UFOPK1410_00736</name>
</gene>
<dbReference type="PANTHER" id="PTHR10963">
    <property type="entry name" value="GLYCOSYL HYDROLASE-RELATED"/>
    <property type="match status" value="1"/>
</dbReference>
<dbReference type="NCBIfam" id="TIGR02543">
    <property type="entry name" value="List_Bact_rpt"/>
    <property type="match status" value="1"/>
</dbReference>
<organism evidence="4">
    <name type="scientific">freshwater metagenome</name>
    <dbReference type="NCBI Taxonomy" id="449393"/>
    <lineage>
        <taxon>unclassified sequences</taxon>
        <taxon>metagenomes</taxon>
        <taxon>ecological metagenomes</taxon>
    </lineage>
</organism>
<dbReference type="InterPro" id="IPR000757">
    <property type="entry name" value="Beta-glucanase-like"/>
</dbReference>
<comment type="similarity">
    <text evidence="2">Belongs to the glycosyl hydrolase 16 family.</text>
</comment>
<accession>A0A6J6BSN4</accession>
<name>A0A6J6BSN4_9ZZZZ</name>
<evidence type="ECO:0000259" key="3">
    <source>
        <dbReference type="PROSITE" id="PS51762"/>
    </source>
</evidence>
<dbReference type="CDD" id="cd08023">
    <property type="entry name" value="GH16_laminarinase_like"/>
    <property type="match status" value="1"/>
</dbReference>
<dbReference type="InterPro" id="IPR042229">
    <property type="entry name" value="Listeria/Bacterioides_rpt_sf"/>
</dbReference>
<dbReference type="AlphaFoldDB" id="A0A6J6BSN4"/>
<dbReference type="Gene3D" id="2.60.40.4270">
    <property type="entry name" value="Listeria-Bacteroides repeat domain"/>
    <property type="match status" value="3"/>
</dbReference>
<evidence type="ECO:0000256" key="1">
    <source>
        <dbReference type="ARBA" id="ARBA00004196"/>
    </source>
</evidence>
<sequence length="545" mass="58856">MSDFARTQIQPATRRLVALLSVIALALGIVLAQPQLLEAIAAPTYKITYSANGGYGTMTTQTVGSAGAKLKKNVFKRTNYAFAGWATSTTGTSKYADAVLVKPKANLKLFAKWIPVSYRIDFYANSGVGVMPAQLANIQGVTLAENKFTRVGYAFAGWATSAGGEVAFADASKLVAKKNQMLFAKWSLVEYNMSFSSPGDGTMPTLKFNVTNGTLPQNKFARSGSTFLGWSKSQGGTVIGQPGQAYRTAGDVTLWPVWSTAPVGPVAPVVSGHRVGDLLWSDEFKGATGSAVDSKSWTSRFCGHDGANGGGTCHNNEPQWYYPGAIKLDGSTDGSAVITTTKTGQAPEGATCLAWSGCEFTSGRFDTQGKVSFKYGYIEARIKMPKGGRNWPAFWMIGDSITSVGWPASGEIDIAEQGGHQPWRNSAAVHYSTNGAPWDVGAHTYDYGDFGSAASSTNYSNDYHLYGFAWKPDRMDFYVDGNLFFTLTKAQARTENWSFNDYFFLILNNATGDFGGGWDGWGTAKMHIDYVRAWKVDGYGEVIKR</sequence>
<dbReference type="Gene3D" id="2.60.120.200">
    <property type="match status" value="1"/>
</dbReference>
<dbReference type="PROSITE" id="PS51762">
    <property type="entry name" value="GH16_2"/>
    <property type="match status" value="1"/>
</dbReference>
<protein>
    <submittedName>
        <fullName evidence="4">Unannotated protein</fullName>
    </submittedName>
</protein>
<dbReference type="PANTHER" id="PTHR10963:SF55">
    <property type="entry name" value="GLYCOSIDE HYDROLASE FAMILY 16 PROTEIN"/>
    <property type="match status" value="1"/>
</dbReference>
<reference evidence="4" key="1">
    <citation type="submission" date="2020-05" db="EMBL/GenBank/DDBJ databases">
        <authorList>
            <person name="Chiriac C."/>
            <person name="Salcher M."/>
            <person name="Ghai R."/>
            <person name="Kavagutti S V."/>
        </authorList>
    </citation>
    <scope>NUCLEOTIDE SEQUENCE</scope>
</reference>
<dbReference type="GO" id="GO:0005975">
    <property type="term" value="P:carbohydrate metabolic process"/>
    <property type="evidence" value="ECO:0007669"/>
    <property type="project" value="InterPro"/>
</dbReference>